<feature type="transmembrane region" description="Helical" evidence="1">
    <location>
        <begin position="235"/>
        <end position="255"/>
    </location>
</feature>
<dbReference type="Proteomes" id="UP001319200">
    <property type="component" value="Unassembled WGS sequence"/>
</dbReference>
<feature type="transmembrane region" description="Helical" evidence="1">
    <location>
        <begin position="101"/>
        <end position="123"/>
    </location>
</feature>
<feature type="transmembrane region" description="Helical" evidence="1">
    <location>
        <begin position="159"/>
        <end position="179"/>
    </location>
</feature>
<sequence length="263" mass="29634">MSNNIFSRKRFLLLFKQHFIHNAQFLWLSTGAYIGVIFIVLSIAQMGNNLRPHELDSFQGFLVGFVTVFGILYVGHSFPAFRSKESTIGFLMMPASALEKFLFELVIRIGLVLVALPLLYWVVFQLQGYFFTIFTGEAFEPIGVQYLVKLGERPVEHMFLIYSFITGGVLLALSLAFTGSAMFTKQPLVKSLFAVAMVVMFFVGYSYIVLEHLGVGRYNPPEDTMLLAPSGEKSALRAVTIAFFTGTVVMLFVAFRKLKEREV</sequence>
<evidence type="ECO:0000313" key="2">
    <source>
        <dbReference type="EMBL" id="MBT1700143.1"/>
    </source>
</evidence>
<comment type="caution">
    <text evidence="2">The sequence shown here is derived from an EMBL/GenBank/DDBJ whole genome shotgun (WGS) entry which is preliminary data.</text>
</comment>
<keyword evidence="1" id="KW-0472">Membrane</keyword>
<name>A0AAP2DPI4_9BACT</name>
<reference evidence="2 3" key="1">
    <citation type="submission" date="2021-05" db="EMBL/GenBank/DDBJ databases">
        <title>A Polyphasic approach of four new species of the genus Ohtaekwangia: Ohtaekwangia histidinii sp. nov., Ohtaekwangia cretensis sp. nov., Ohtaekwangia indiensis sp. nov., Ohtaekwangia reichenbachii sp. nov. from diverse environment.</title>
        <authorList>
            <person name="Octaviana S."/>
        </authorList>
    </citation>
    <scope>NUCLEOTIDE SEQUENCE [LARGE SCALE GENOMIC DNA]</scope>
    <source>
        <strain evidence="2 3">PWU4</strain>
    </source>
</reference>
<accession>A0AAP2DPI4</accession>
<dbReference type="AlphaFoldDB" id="A0AAP2DPI4"/>
<evidence type="ECO:0000256" key="1">
    <source>
        <dbReference type="SAM" id="Phobius"/>
    </source>
</evidence>
<feature type="transmembrane region" description="Helical" evidence="1">
    <location>
        <begin position="191"/>
        <end position="210"/>
    </location>
</feature>
<feature type="transmembrane region" description="Helical" evidence="1">
    <location>
        <begin position="25"/>
        <end position="46"/>
    </location>
</feature>
<evidence type="ECO:0000313" key="3">
    <source>
        <dbReference type="Proteomes" id="UP001319200"/>
    </source>
</evidence>
<keyword evidence="1" id="KW-0812">Transmembrane</keyword>
<organism evidence="2 3">
    <name type="scientific">Chryseosolibacter histidini</name>
    <dbReference type="NCBI Taxonomy" id="2782349"/>
    <lineage>
        <taxon>Bacteria</taxon>
        <taxon>Pseudomonadati</taxon>
        <taxon>Bacteroidota</taxon>
        <taxon>Cytophagia</taxon>
        <taxon>Cytophagales</taxon>
        <taxon>Chryseotaleaceae</taxon>
        <taxon>Chryseosolibacter</taxon>
    </lineage>
</organism>
<proteinExistence type="predicted"/>
<keyword evidence="3" id="KW-1185">Reference proteome</keyword>
<gene>
    <name evidence="2" type="ORF">KK083_24860</name>
</gene>
<dbReference type="EMBL" id="JAHESF010000035">
    <property type="protein sequence ID" value="MBT1700143.1"/>
    <property type="molecule type" value="Genomic_DNA"/>
</dbReference>
<keyword evidence="1" id="KW-1133">Transmembrane helix</keyword>
<protein>
    <submittedName>
        <fullName evidence="2">Uncharacterized protein</fullName>
    </submittedName>
</protein>
<feature type="transmembrane region" description="Helical" evidence="1">
    <location>
        <begin position="58"/>
        <end position="81"/>
    </location>
</feature>
<dbReference type="RefSeq" id="WP_254168521.1">
    <property type="nucleotide sequence ID" value="NZ_JAHESF010000035.1"/>
</dbReference>